<dbReference type="OrthoDB" id="4654312at2759"/>
<protein>
    <recommendedName>
        <fullName evidence="4">Secreted protein</fullName>
    </recommendedName>
</protein>
<evidence type="ECO:0000256" key="1">
    <source>
        <dbReference type="SAM" id="SignalP"/>
    </source>
</evidence>
<feature type="chain" id="PRO_5040448377" description="Secreted protein" evidence="1">
    <location>
        <begin position="23"/>
        <end position="239"/>
    </location>
</feature>
<gene>
    <name evidence="2" type="ORF">K431DRAFT_299118</name>
</gene>
<feature type="signal peptide" evidence="1">
    <location>
        <begin position="1"/>
        <end position="22"/>
    </location>
</feature>
<dbReference type="Proteomes" id="UP000799441">
    <property type="component" value="Unassembled WGS sequence"/>
</dbReference>
<evidence type="ECO:0008006" key="4">
    <source>
        <dbReference type="Google" id="ProtNLM"/>
    </source>
</evidence>
<accession>A0A9P4UKF9</accession>
<reference evidence="2" key="1">
    <citation type="journal article" date="2020" name="Stud. Mycol.">
        <title>101 Dothideomycetes genomes: a test case for predicting lifestyles and emergence of pathogens.</title>
        <authorList>
            <person name="Haridas S."/>
            <person name="Albert R."/>
            <person name="Binder M."/>
            <person name="Bloem J."/>
            <person name="Labutti K."/>
            <person name="Salamov A."/>
            <person name="Andreopoulos B."/>
            <person name="Baker S."/>
            <person name="Barry K."/>
            <person name="Bills G."/>
            <person name="Bluhm B."/>
            <person name="Cannon C."/>
            <person name="Castanera R."/>
            <person name="Culley D."/>
            <person name="Daum C."/>
            <person name="Ezra D."/>
            <person name="Gonzalez J."/>
            <person name="Henrissat B."/>
            <person name="Kuo A."/>
            <person name="Liang C."/>
            <person name="Lipzen A."/>
            <person name="Lutzoni F."/>
            <person name="Magnuson J."/>
            <person name="Mondo S."/>
            <person name="Nolan M."/>
            <person name="Ohm R."/>
            <person name="Pangilinan J."/>
            <person name="Park H.-J."/>
            <person name="Ramirez L."/>
            <person name="Alfaro M."/>
            <person name="Sun H."/>
            <person name="Tritt A."/>
            <person name="Yoshinaga Y."/>
            <person name="Zwiers L.-H."/>
            <person name="Turgeon B."/>
            <person name="Goodwin S."/>
            <person name="Spatafora J."/>
            <person name="Crous P."/>
            <person name="Grigoriev I."/>
        </authorList>
    </citation>
    <scope>NUCLEOTIDE SEQUENCE</scope>
    <source>
        <strain evidence="2">CBS 116435</strain>
    </source>
</reference>
<proteinExistence type="predicted"/>
<organism evidence="2 3">
    <name type="scientific">Polychaeton citri CBS 116435</name>
    <dbReference type="NCBI Taxonomy" id="1314669"/>
    <lineage>
        <taxon>Eukaryota</taxon>
        <taxon>Fungi</taxon>
        <taxon>Dikarya</taxon>
        <taxon>Ascomycota</taxon>
        <taxon>Pezizomycotina</taxon>
        <taxon>Dothideomycetes</taxon>
        <taxon>Dothideomycetidae</taxon>
        <taxon>Capnodiales</taxon>
        <taxon>Capnodiaceae</taxon>
        <taxon>Polychaeton</taxon>
    </lineage>
</organism>
<name>A0A9P4UKF9_9PEZI</name>
<comment type="caution">
    <text evidence="2">The sequence shown here is derived from an EMBL/GenBank/DDBJ whole genome shotgun (WGS) entry which is preliminary data.</text>
</comment>
<keyword evidence="3" id="KW-1185">Reference proteome</keyword>
<keyword evidence="1" id="KW-0732">Signal</keyword>
<dbReference type="AlphaFoldDB" id="A0A9P4UKF9"/>
<evidence type="ECO:0000313" key="2">
    <source>
        <dbReference type="EMBL" id="KAF2715890.1"/>
    </source>
</evidence>
<sequence>MKYSPLTSLVVVFVFLVSQIVAGSIENLPVSTKTRSRMTLSDSFSNSGMEYMDWANKMVAEGKMRWPDKRQNDVVAIRNSTRVSLVRRQPTGFNLQNVVCGYVEGRLDQYSQANTTFCQFIGNSYALDAQLILGYEIFKGALCDDVMDGEDEDCILQAQLASKTAGYIADIVNYAICGALFEDLNSYCSGATGGSAQVVINDSNGTSLQGNIEMQFYENDSTATCPAPSAATTCAATSF</sequence>
<evidence type="ECO:0000313" key="3">
    <source>
        <dbReference type="Proteomes" id="UP000799441"/>
    </source>
</evidence>
<dbReference type="EMBL" id="MU003935">
    <property type="protein sequence ID" value="KAF2715890.1"/>
    <property type="molecule type" value="Genomic_DNA"/>
</dbReference>